<keyword evidence="2" id="KW-1185">Reference proteome</keyword>
<sequence>MSRSAVASDPRDDVRSYNIIPIHNLLSDHPSLRFPEVRAAVNAFLASGSLRKPPSPPNGCPPPTTTTS</sequence>
<proteinExistence type="predicted"/>
<gene>
    <name evidence="1" type="ORF">MLD38_020001</name>
</gene>
<evidence type="ECO:0000313" key="2">
    <source>
        <dbReference type="Proteomes" id="UP001057402"/>
    </source>
</evidence>
<protein>
    <submittedName>
        <fullName evidence="1">Uncharacterized protein</fullName>
    </submittedName>
</protein>
<accession>A0ACB9QJI5</accession>
<reference evidence="2" key="1">
    <citation type="journal article" date="2023" name="Front. Plant Sci.">
        <title>Chromosomal-level genome assembly of Melastoma candidum provides insights into trichome evolution.</title>
        <authorList>
            <person name="Zhong Y."/>
            <person name="Wu W."/>
            <person name="Sun C."/>
            <person name="Zou P."/>
            <person name="Liu Y."/>
            <person name="Dai S."/>
            <person name="Zhou R."/>
        </authorList>
    </citation>
    <scope>NUCLEOTIDE SEQUENCE [LARGE SCALE GENOMIC DNA]</scope>
</reference>
<dbReference type="Proteomes" id="UP001057402">
    <property type="component" value="Chromosome 6"/>
</dbReference>
<comment type="caution">
    <text evidence="1">The sequence shown here is derived from an EMBL/GenBank/DDBJ whole genome shotgun (WGS) entry which is preliminary data.</text>
</comment>
<organism evidence="1 2">
    <name type="scientific">Melastoma candidum</name>
    <dbReference type="NCBI Taxonomy" id="119954"/>
    <lineage>
        <taxon>Eukaryota</taxon>
        <taxon>Viridiplantae</taxon>
        <taxon>Streptophyta</taxon>
        <taxon>Embryophyta</taxon>
        <taxon>Tracheophyta</taxon>
        <taxon>Spermatophyta</taxon>
        <taxon>Magnoliopsida</taxon>
        <taxon>eudicotyledons</taxon>
        <taxon>Gunneridae</taxon>
        <taxon>Pentapetalae</taxon>
        <taxon>rosids</taxon>
        <taxon>malvids</taxon>
        <taxon>Myrtales</taxon>
        <taxon>Melastomataceae</taxon>
        <taxon>Melastomatoideae</taxon>
        <taxon>Melastomateae</taxon>
        <taxon>Melastoma</taxon>
    </lineage>
</organism>
<name>A0ACB9QJI5_9MYRT</name>
<dbReference type="EMBL" id="CM042885">
    <property type="protein sequence ID" value="KAI4363833.1"/>
    <property type="molecule type" value="Genomic_DNA"/>
</dbReference>
<evidence type="ECO:0000313" key="1">
    <source>
        <dbReference type="EMBL" id="KAI4363833.1"/>
    </source>
</evidence>